<protein>
    <recommendedName>
        <fullName evidence="1">DDE-1 domain-containing protein</fullName>
    </recommendedName>
</protein>
<organism evidence="2">
    <name type="scientific">Graphocephala atropunctata</name>
    <dbReference type="NCBI Taxonomy" id="36148"/>
    <lineage>
        <taxon>Eukaryota</taxon>
        <taxon>Metazoa</taxon>
        <taxon>Ecdysozoa</taxon>
        <taxon>Arthropoda</taxon>
        <taxon>Hexapoda</taxon>
        <taxon>Insecta</taxon>
        <taxon>Pterygota</taxon>
        <taxon>Neoptera</taxon>
        <taxon>Paraneoptera</taxon>
        <taxon>Hemiptera</taxon>
        <taxon>Auchenorrhyncha</taxon>
        <taxon>Membracoidea</taxon>
        <taxon>Cicadellidae</taxon>
        <taxon>Cicadellinae</taxon>
        <taxon>Cicadellini</taxon>
        <taxon>Graphocephala</taxon>
    </lineage>
</organism>
<dbReference type="AlphaFoldDB" id="A0A1B6L594"/>
<proteinExistence type="predicted"/>
<gene>
    <name evidence="2" type="ORF">g.53224</name>
</gene>
<sequence length="100" mass="11365">SSHFSTEVLKKSRLNQILFVCLPANTTHLTQPLDVAFYGPVKKIWRSILEQWRITAGRNIESLPKETFPKLLKKLMLELENNKVKNILAGFAATGIKPFS</sequence>
<feature type="domain" description="DDE-1" evidence="1">
    <location>
        <begin position="2"/>
        <end position="64"/>
    </location>
</feature>
<accession>A0A1B6L594</accession>
<dbReference type="EMBL" id="GEBQ01021152">
    <property type="protein sequence ID" value="JAT18825.1"/>
    <property type="molecule type" value="Transcribed_RNA"/>
</dbReference>
<dbReference type="GO" id="GO:0003676">
    <property type="term" value="F:nucleic acid binding"/>
    <property type="evidence" value="ECO:0007669"/>
    <property type="project" value="InterPro"/>
</dbReference>
<name>A0A1B6L594_9HEMI</name>
<evidence type="ECO:0000259" key="1">
    <source>
        <dbReference type="Pfam" id="PF03184"/>
    </source>
</evidence>
<dbReference type="Pfam" id="PF03184">
    <property type="entry name" value="DDE_1"/>
    <property type="match status" value="1"/>
</dbReference>
<evidence type="ECO:0000313" key="2">
    <source>
        <dbReference type="EMBL" id="JAT18825.1"/>
    </source>
</evidence>
<feature type="non-terminal residue" evidence="2">
    <location>
        <position position="100"/>
    </location>
</feature>
<reference evidence="2" key="1">
    <citation type="submission" date="2015-11" db="EMBL/GenBank/DDBJ databases">
        <title>De novo transcriptome assembly of four potential Pierce s Disease insect vectors from Arizona vineyards.</title>
        <authorList>
            <person name="Tassone E.E."/>
        </authorList>
    </citation>
    <scope>NUCLEOTIDE SEQUENCE</scope>
</reference>
<feature type="non-terminal residue" evidence="2">
    <location>
        <position position="1"/>
    </location>
</feature>
<dbReference type="InterPro" id="IPR004875">
    <property type="entry name" value="DDE_SF_endonuclease_dom"/>
</dbReference>